<dbReference type="Proteomes" id="UP001054837">
    <property type="component" value="Unassembled WGS sequence"/>
</dbReference>
<evidence type="ECO:0000313" key="2">
    <source>
        <dbReference type="EMBL" id="GIY07267.1"/>
    </source>
</evidence>
<dbReference type="EMBL" id="BPLQ01004326">
    <property type="protein sequence ID" value="GIY07267.1"/>
    <property type="molecule type" value="Genomic_DNA"/>
</dbReference>
<evidence type="ECO:0000313" key="3">
    <source>
        <dbReference type="Proteomes" id="UP001054837"/>
    </source>
</evidence>
<gene>
    <name evidence="1" type="ORF">CDAR_40901</name>
    <name evidence="2" type="ORF">CDAR_584621</name>
</gene>
<protein>
    <recommendedName>
        <fullName evidence="4">Secreted protein</fullName>
    </recommendedName>
</protein>
<reference evidence="2 3" key="1">
    <citation type="submission" date="2021-06" db="EMBL/GenBank/DDBJ databases">
        <title>Caerostris darwini draft genome.</title>
        <authorList>
            <person name="Kono N."/>
            <person name="Arakawa K."/>
        </authorList>
    </citation>
    <scope>NUCLEOTIDE SEQUENCE [LARGE SCALE GENOMIC DNA]</scope>
</reference>
<accession>A0AAV4QD64</accession>
<comment type="caution">
    <text evidence="2">The sequence shown here is derived from an EMBL/GenBank/DDBJ whole genome shotgun (WGS) entry which is preliminary data.</text>
</comment>
<organism evidence="2 3">
    <name type="scientific">Caerostris darwini</name>
    <dbReference type="NCBI Taxonomy" id="1538125"/>
    <lineage>
        <taxon>Eukaryota</taxon>
        <taxon>Metazoa</taxon>
        <taxon>Ecdysozoa</taxon>
        <taxon>Arthropoda</taxon>
        <taxon>Chelicerata</taxon>
        <taxon>Arachnida</taxon>
        <taxon>Araneae</taxon>
        <taxon>Araneomorphae</taxon>
        <taxon>Entelegynae</taxon>
        <taxon>Araneoidea</taxon>
        <taxon>Araneidae</taxon>
        <taxon>Caerostris</taxon>
    </lineage>
</organism>
<keyword evidence="3" id="KW-1185">Reference proteome</keyword>
<proteinExistence type="predicted"/>
<dbReference type="EMBL" id="BPLQ01003869">
    <property type="protein sequence ID" value="GIY03972.1"/>
    <property type="molecule type" value="Genomic_DNA"/>
</dbReference>
<evidence type="ECO:0000313" key="1">
    <source>
        <dbReference type="EMBL" id="GIY03972.1"/>
    </source>
</evidence>
<dbReference type="AlphaFoldDB" id="A0AAV4QD64"/>
<sequence>MSVRAQCVMSAEKNILACLVSTVTCSFTALRIRLCAKFVKRPFPDIRISKFTWLFTPGRNRTYAKFGSEHLLNRPVSNITWLFTPEQNRISVTIAVIELPENLR</sequence>
<name>A0AAV4QD64_9ARAC</name>
<evidence type="ECO:0008006" key="4">
    <source>
        <dbReference type="Google" id="ProtNLM"/>
    </source>
</evidence>